<evidence type="ECO:0000256" key="6">
    <source>
        <dbReference type="SAM" id="MobiDB-lite"/>
    </source>
</evidence>
<dbReference type="EMBL" id="GG745381">
    <property type="protein sequence ID" value="KNE72561.1"/>
    <property type="molecule type" value="Genomic_DNA"/>
</dbReference>
<evidence type="ECO:0000256" key="1">
    <source>
        <dbReference type="ARBA" id="ARBA00004123"/>
    </source>
</evidence>
<feature type="compositionally biased region" description="Acidic residues" evidence="6">
    <location>
        <begin position="159"/>
        <end position="180"/>
    </location>
</feature>
<evidence type="ECO:0000256" key="2">
    <source>
        <dbReference type="ARBA" id="ARBA00022491"/>
    </source>
</evidence>
<organism evidence="7 8">
    <name type="scientific">Allomyces macrogynus (strain ATCC 38327)</name>
    <name type="common">Allomyces javanicus var. macrogynus</name>
    <dbReference type="NCBI Taxonomy" id="578462"/>
    <lineage>
        <taxon>Eukaryota</taxon>
        <taxon>Fungi</taxon>
        <taxon>Fungi incertae sedis</taxon>
        <taxon>Blastocladiomycota</taxon>
        <taxon>Blastocladiomycetes</taxon>
        <taxon>Blastocladiales</taxon>
        <taxon>Blastocladiaceae</taxon>
        <taxon>Allomyces</taxon>
    </lineage>
</organism>
<dbReference type="SMART" id="SM01401">
    <property type="entry name" value="Sds3"/>
    <property type="match status" value="1"/>
</dbReference>
<dbReference type="GO" id="GO:0010468">
    <property type="term" value="P:regulation of gene expression"/>
    <property type="evidence" value="ECO:0007669"/>
    <property type="project" value="UniProtKB-ARBA"/>
</dbReference>
<reference evidence="8" key="2">
    <citation type="submission" date="2009-11" db="EMBL/GenBank/DDBJ databases">
        <title>The Genome Sequence of Allomyces macrogynus strain ATCC 38327.</title>
        <authorList>
            <consortium name="The Broad Institute Genome Sequencing Platform"/>
            <person name="Russ C."/>
            <person name="Cuomo C."/>
            <person name="Shea T."/>
            <person name="Young S.K."/>
            <person name="Zeng Q."/>
            <person name="Koehrsen M."/>
            <person name="Haas B."/>
            <person name="Borodovsky M."/>
            <person name="Guigo R."/>
            <person name="Alvarado L."/>
            <person name="Berlin A."/>
            <person name="Borenstein D."/>
            <person name="Chen Z."/>
            <person name="Engels R."/>
            <person name="Freedman E."/>
            <person name="Gellesch M."/>
            <person name="Goldberg J."/>
            <person name="Griggs A."/>
            <person name="Gujja S."/>
            <person name="Heiman D."/>
            <person name="Hepburn T."/>
            <person name="Howarth C."/>
            <person name="Jen D."/>
            <person name="Larson L."/>
            <person name="Lewis B."/>
            <person name="Mehta T."/>
            <person name="Park D."/>
            <person name="Pearson M."/>
            <person name="Roberts A."/>
            <person name="Saif S."/>
            <person name="Shenoy N."/>
            <person name="Sisk P."/>
            <person name="Stolte C."/>
            <person name="Sykes S."/>
            <person name="Walk T."/>
            <person name="White J."/>
            <person name="Yandava C."/>
            <person name="Burger G."/>
            <person name="Gray M.W."/>
            <person name="Holland P.W.H."/>
            <person name="King N."/>
            <person name="Lang F.B.F."/>
            <person name="Roger A.J."/>
            <person name="Ruiz-Trillo I."/>
            <person name="Lander E."/>
            <person name="Nusbaum C."/>
        </authorList>
    </citation>
    <scope>NUCLEOTIDE SEQUENCE [LARGE SCALE GENOMIC DNA]</scope>
    <source>
        <strain evidence="8">ATCC 38327</strain>
    </source>
</reference>
<evidence type="ECO:0000313" key="7">
    <source>
        <dbReference type="EMBL" id="KNE72561.1"/>
    </source>
</evidence>
<keyword evidence="3" id="KW-0805">Transcription regulation</keyword>
<reference evidence="7 8" key="1">
    <citation type="submission" date="2009-11" db="EMBL/GenBank/DDBJ databases">
        <title>Annotation of Allomyces macrogynus ATCC 38327.</title>
        <authorList>
            <consortium name="The Broad Institute Genome Sequencing Platform"/>
            <person name="Russ C."/>
            <person name="Cuomo C."/>
            <person name="Burger G."/>
            <person name="Gray M.W."/>
            <person name="Holland P.W.H."/>
            <person name="King N."/>
            <person name="Lang F.B.F."/>
            <person name="Roger A.J."/>
            <person name="Ruiz-Trillo I."/>
            <person name="Young S.K."/>
            <person name="Zeng Q."/>
            <person name="Gargeya S."/>
            <person name="Fitzgerald M."/>
            <person name="Haas B."/>
            <person name="Abouelleil A."/>
            <person name="Alvarado L."/>
            <person name="Arachchi H.M."/>
            <person name="Berlin A."/>
            <person name="Chapman S.B."/>
            <person name="Gearin G."/>
            <person name="Goldberg J."/>
            <person name="Griggs A."/>
            <person name="Gujja S."/>
            <person name="Hansen M."/>
            <person name="Heiman D."/>
            <person name="Howarth C."/>
            <person name="Larimer J."/>
            <person name="Lui A."/>
            <person name="MacDonald P.J.P."/>
            <person name="McCowen C."/>
            <person name="Montmayeur A."/>
            <person name="Murphy C."/>
            <person name="Neiman D."/>
            <person name="Pearson M."/>
            <person name="Priest M."/>
            <person name="Roberts A."/>
            <person name="Saif S."/>
            <person name="Shea T."/>
            <person name="Sisk P."/>
            <person name="Stolte C."/>
            <person name="Sykes S."/>
            <person name="Wortman J."/>
            <person name="Nusbaum C."/>
            <person name="Birren B."/>
        </authorList>
    </citation>
    <scope>NUCLEOTIDE SEQUENCE [LARGE SCALE GENOMIC DNA]</scope>
    <source>
        <strain evidence="7 8">ATCC 38327</strain>
    </source>
</reference>
<keyword evidence="5" id="KW-0539">Nucleus</keyword>
<proteinExistence type="predicted"/>
<dbReference type="GO" id="GO:0005654">
    <property type="term" value="C:nucleoplasm"/>
    <property type="evidence" value="ECO:0007669"/>
    <property type="project" value="UniProtKB-ARBA"/>
</dbReference>
<dbReference type="AlphaFoldDB" id="A0A0L0TD03"/>
<comment type="subcellular location">
    <subcellularLocation>
        <location evidence="1">Nucleus</location>
    </subcellularLocation>
</comment>
<feature type="compositionally biased region" description="Low complexity" evidence="6">
    <location>
        <begin position="87"/>
        <end position="109"/>
    </location>
</feature>
<feature type="region of interest" description="Disordered" evidence="6">
    <location>
        <begin position="308"/>
        <end position="327"/>
    </location>
</feature>
<dbReference type="OrthoDB" id="20886at2759"/>
<keyword evidence="8" id="KW-1185">Reference proteome</keyword>
<feature type="region of interest" description="Disordered" evidence="6">
    <location>
        <begin position="1"/>
        <end position="186"/>
    </location>
</feature>
<evidence type="ECO:0000256" key="4">
    <source>
        <dbReference type="ARBA" id="ARBA00023163"/>
    </source>
</evidence>
<keyword evidence="4" id="KW-0804">Transcription</keyword>
<dbReference type="VEuPathDB" id="FungiDB:AMAG_17002"/>
<dbReference type="Pfam" id="PF08598">
    <property type="entry name" value="Sds3"/>
    <property type="match status" value="1"/>
</dbReference>
<dbReference type="STRING" id="578462.A0A0L0TD03"/>
<name>A0A0L0TD03_ALLM3</name>
<keyword evidence="2" id="KW-0678">Repressor</keyword>
<dbReference type="PANTHER" id="PTHR21964">
    <property type="entry name" value="BREAST CANCER METASTASIS-SUPPRESSOR 1"/>
    <property type="match status" value="1"/>
</dbReference>
<dbReference type="InterPro" id="IPR013907">
    <property type="entry name" value="Sds3"/>
</dbReference>
<accession>A0A0L0TD03</accession>
<protein>
    <submittedName>
        <fullName evidence="7">Uncharacterized protein</fullName>
    </submittedName>
</protein>
<evidence type="ECO:0000313" key="8">
    <source>
        <dbReference type="Proteomes" id="UP000054350"/>
    </source>
</evidence>
<evidence type="ECO:0000256" key="5">
    <source>
        <dbReference type="ARBA" id="ARBA00023242"/>
    </source>
</evidence>
<gene>
    <name evidence="7" type="ORF">AMAG_17002</name>
</gene>
<evidence type="ECO:0000256" key="3">
    <source>
        <dbReference type="ARBA" id="ARBA00023015"/>
    </source>
</evidence>
<dbReference type="Proteomes" id="UP000054350">
    <property type="component" value="Unassembled WGS sequence"/>
</dbReference>
<dbReference type="Gene3D" id="1.20.5.1500">
    <property type="match status" value="1"/>
</dbReference>
<feature type="compositionally biased region" description="Low complexity" evidence="6">
    <location>
        <begin position="17"/>
        <end position="69"/>
    </location>
</feature>
<sequence length="468" mass="50620">MGIDAGVVPAATSTNSTGPMSTTSAPAAPAMPAAPRAGTPLSQAPASPPLASSSGAPSTNGAAPASPRAPADRRTTTTIRRGGGRAGSSNTAAATTARRASALRRTAAATDDDDHAASDATAGGHDDEDESSVRTRGTAGVRRSRRVAAEDGGSGGSDENSDESDDDDDDDDDDSDDLGGDLDPATDAVRREAMASLRQIEHDFQRLRHALYDERMNHLRLEEVQIKNGTHPDYLVRRAHLESNRDDRLALAEARRNHALAAARTEFECVRLQLEREFVDARARARLARIREAQRALFQLKAEKRKLDARGPDATSSAPFVDPSSPLSGAAPTRTYLAKRRRRMKLLVDDLRACQARAGGPPVLCVESLTQVEVQNDLFAMQNVHPWLNATTAAGIYMRDHWHLQYRDAVLQRGEFLVVTDTVKGAKFHVTLQQVTESEVICKKSDGSRLRVPMQHLLNNVYLFKRSG</sequence>